<evidence type="ECO:0000313" key="3">
    <source>
        <dbReference type="EMBL" id="MBO8457151.1"/>
    </source>
</evidence>
<dbReference type="Pfam" id="PF04717">
    <property type="entry name" value="Phage_base_V"/>
    <property type="match status" value="1"/>
</dbReference>
<reference evidence="3" key="2">
    <citation type="journal article" date="2021" name="PeerJ">
        <title>Extensive microbial diversity within the chicken gut microbiome revealed by metagenomics and culture.</title>
        <authorList>
            <person name="Gilroy R."/>
            <person name="Ravi A."/>
            <person name="Getino M."/>
            <person name="Pursley I."/>
            <person name="Horton D.L."/>
            <person name="Alikhan N.F."/>
            <person name="Baker D."/>
            <person name="Gharbi K."/>
            <person name="Hall N."/>
            <person name="Watson M."/>
            <person name="Adriaenssens E.M."/>
            <person name="Foster-Nyarko E."/>
            <person name="Jarju S."/>
            <person name="Secka A."/>
            <person name="Antonio M."/>
            <person name="Oren A."/>
            <person name="Chaudhuri R.R."/>
            <person name="La Ragione R."/>
            <person name="Hildebrand F."/>
            <person name="Pallen M.J."/>
        </authorList>
    </citation>
    <scope>NUCLEOTIDE SEQUENCE</scope>
    <source>
        <strain evidence="3">10532</strain>
    </source>
</reference>
<feature type="compositionally biased region" description="Basic and acidic residues" evidence="1">
    <location>
        <begin position="133"/>
        <end position="147"/>
    </location>
</feature>
<dbReference type="InterPro" id="IPR006531">
    <property type="entry name" value="Gp5/Vgr_OB"/>
</dbReference>
<evidence type="ECO:0000256" key="1">
    <source>
        <dbReference type="SAM" id="MobiDB-lite"/>
    </source>
</evidence>
<gene>
    <name evidence="3" type="ORF">IAA81_02850</name>
</gene>
<dbReference type="SUPFAM" id="SSF69255">
    <property type="entry name" value="gp5 N-terminal domain-like"/>
    <property type="match status" value="1"/>
</dbReference>
<dbReference type="EMBL" id="JADIMM010000035">
    <property type="protein sequence ID" value="MBO8457151.1"/>
    <property type="molecule type" value="Genomic_DNA"/>
</dbReference>
<dbReference type="AlphaFoldDB" id="A0A9D9HNN5"/>
<feature type="non-terminal residue" evidence="3">
    <location>
        <position position="147"/>
    </location>
</feature>
<organism evidence="3 4">
    <name type="scientific">Candidatus Gallitreponema excrementavium</name>
    <dbReference type="NCBI Taxonomy" id="2840840"/>
    <lineage>
        <taxon>Bacteria</taxon>
        <taxon>Pseudomonadati</taxon>
        <taxon>Spirochaetota</taxon>
        <taxon>Spirochaetia</taxon>
        <taxon>Spirochaetales</taxon>
        <taxon>Candidatus Gallitreponema</taxon>
    </lineage>
</organism>
<sequence length="147" mass="16262">MINLEKKIEELAEKYGEPGKGAEGRYLHERKALHECCPPVLGVVTDNRDPEGLGRVRVSTDMSVPGSESPWLCVAGQWKKKGSGRWVLPEIGTQALVVYTSKDRSRGYVLGYIYDRKHQPPERGGDSGTVVLEGKKVRGEIREGKDG</sequence>
<comment type="caution">
    <text evidence="3">The sequence shown here is derived from an EMBL/GenBank/DDBJ whole genome shotgun (WGS) entry which is preliminary data.</text>
</comment>
<dbReference type="InterPro" id="IPR037026">
    <property type="entry name" value="Vgr_OB-fold_dom_sf"/>
</dbReference>
<evidence type="ECO:0000259" key="2">
    <source>
        <dbReference type="Pfam" id="PF04717"/>
    </source>
</evidence>
<feature type="domain" description="Gp5/Type VI secretion system Vgr protein OB-fold" evidence="2">
    <location>
        <begin position="41"/>
        <end position="114"/>
    </location>
</feature>
<evidence type="ECO:0000313" key="4">
    <source>
        <dbReference type="Proteomes" id="UP000823638"/>
    </source>
</evidence>
<dbReference type="Proteomes" id="UP000823638">
    <property type="component" value="Unassembled WGS sequence"/>
</dbReference>
<name>A0A9D9HNN5_9SPIR</name>
<feature type="region of interest" description="Disordered" evidence="1">
    <location>
        <begin position="118"/>
        <end position="147"/>
    </location>
</feature>
<reference evidence="3" key="1">
    <citation type="submission" date="2020-10" db="EMBL/GenBank/DDBJ databases">
        <authorList>
            <person name="Gilroy R."/>
        </authorList>
    </citation>
    <scope>NUCLEOTIDE SEQUENCE</scope>
    <source>
        <strain evidence="3">10532</strain>
    </source>
</reference>
<protein>
    <recommendedName>
        <fullName evidence="2">Gp5/Type VI secretion system Vgr protein OB-fold domain-containing protein</fullName>
    </recommendedName>
</protein>
<accession>A0A9D9HNN5</accession>
<dbReference type="Gene3D" id="2.40.50.230">
    <property type="entry name" value="Gp5 N-terminal domain"/>
    <property type="match status" value="1"/>
</dbReference>
<proteinExistence type="predicted"/>